<keyword evidence="3" id="KW-0560">Oxidoreductase</keyword>
<dbReference type="InterPro" id="IPR036249">
    <property type="entry name" value="Thioredoxin-like_sf"/>
</dbReference>
<dbReference type="InterPro" id="IPR019479">
    <property type="entry name" value="Peroxiredoxin_C"/>
</dbReference>
<keyword evidence="9" id="KW-1185">Reference proteome</keyword>
<dbReference type="Proteomes" id="UP000306102">
    <property type="component" value="Unassembled WGS sequence"/>
</dbReference>
<dbReference type="InterPro" id="IPR000866">
    <property type="entry name" value="AhpC/TSA"/>
</dbReference>
<comment type="similarity">
    <text evidence="1">Belongs to the peroxiredoxin family. AhpC/Prx1 subfamily.</text>
</comment>
<evidence type="ECO:0000259" key="7">
    <source>
        <dbReference type="PROSITE" id="PS51352"/>
    </source>
</evidence>
<dbReference type="PROSITE" id="PS51352">
    <property type="entry name" value="THIOREDOXIN_2"/>
    <property type="match status" value="1"/>
</dbReference>
<dbReference type="InterPro" id="IPR013766">
    <property type="entry name" value="Thioredoxin_domain"/>
</dbReference>
<organism evidence="8 9">
    <name type="scientific">Camellia sinensis var. sinensis</name>
    <name type="common">China tea</name>
    <dbReference type="NCBI Taxonomy" id="542762"/>
    <lineage>
        <taxon>Eukaryota</taxon>
        <taxon>Viridiplantae</taxon>
        <taxon>Streptophyta</taxon>
        <taxon>Embryophyta</taxon>
        <taxon>Tracheophyta</taxon>
        <taxon>Spermatophyta</taxon>
        <taxon>Magnoliopsida</taxon>
        <taxon>eudicotyledons</taxon>
        <taxon>Gunneridae</taxon>
        <taxon>Pentapetalae</taxon>
        <taxon>asterids</taxon>
        <taxon>Ericales</taxon>
        <taxon>Theaceae</taxon>
        <taxon>Camellia</taxon>
    </lineage>
</organism>
<dbReference type="EMBL" id="SDRB02006769">
    <property type="protein sequence ID" value="THG12114.1"/>
    <property type="molecule type" value="Genomic_DNA"/>
</dbReference>
<dbReference type="GO" id="GO:0008379">
    <property type="term" value="F:thioredoxin peroxidase activity"/>
    <property type="evidence" value="ECO:0007669"/>
    <property type="project" value="TreeGrafter"/>
</dbReference>
<dbReference type="Pfam" id="PF10417">
    <property type="entry name" value="1-cysPrx_C"/>
    <property type="match status" value="1"/>
</dbReference>
<gene>
    <name evidence="8" type="ORF">TEA_027206</name>
</gene>
<sequence length="345" mass="38360">MAMACTATSTTALLSSSSPNPITRPSSYISPKSSLSTKTLSIFPTSFNGLRKPFLSRSISSPRSLSRRTFLVRAGELPLVGNIAPDFEAEAVFDQEFIKVKLSEYIGKKYVILFFYPLDFTFVCPTEITAFSDRHAEFEKLNTEILGVSIDSVAVNAGSIFTSKSATHHLRCSWLSPSSSMICTYLFGYEDGLILRGLWLWLLGRGRKRVYGFVLKGTLAFTFLEERFSHLAWVQTDRKSGGLGDLKYPLISDVTKSISKSYDVLIPDQGIALRGLFIIDKEGVIQHSTINNLAIGRSVDETMRTLQALQYVQENPDEVCPAGWKPGEKSMKPDPKLSKEYFSAI</sequence>
<dbReference type="Pfam" id="PF00578">
    <property type="entry name" value="AhpC-TSA"/>
    <property type="match status" value="2"/>
</dbReference>
<dbReference type="Gene3D" id="3.40.30.10">
    <property type="entry name" value="Glutaredoxin"/>
    <property type="match status" value="2"/>
</dbReference>
<evidence type="ECO:0000313" key="8">
    <source>
        <dbReference type="EMBL" id="THG12114.1"/>
    </source>
</evidence>
<reference evidence="8 9" key="1">
    <citation type="journal article" date="2018" name="Proc. Natl. Acad. Sci. U.S.A.">
        <title>Draft genome sequence of Camellia sinensis var. sinensis provides insights into the evolution of the tea genome and tea quality.</title>
        <authorList>
            <person name="Wei C."/>
            <person name="Yang H."/>
            <person name="Wang S."/>
            <person name="Zhao J."/>
            <person name="Liu C."/>
            <person name="Gao L."/>
            <person name="Xia E."/>
            <person name="Lu Y."/>
            <person name="Tai Y."/>
            <person name="She G."/>
            <person name="Sun J."/>
            <person name="Cao H."/>
            <person name="Tong W."/>
            <person name="Gao Q."/>
            <person name="Li Y."/>
            <person name="Deng W."/>
            <person name="Jiang X."/>
            <person name="Wang W."/>
            <person name="Chen Q."/>
            <person name="Zhang S."/>
            <person name="Li H."/>
            <person name="Wu J."/>
            <person name="Wang P."/>
            <person name="Li P."/>
            <person name="Shi C."/>
            <person name="Zheng F."/>
            <person name="Jian J."/>
            <person name="Huang B."/>
            <person name="Shan D."/>
            <person name="Shi M."/>
            <person name="Fang C."/>
            <person name="Yue Y."/>
            <person name="Li F."/>
            <person name="Li D."/>
            <person name="Wei S."/>
            <person name="Han B."/>
            <person name="Jiang C."/>
            <person name="Yin Y."/>
            <person name="Xia T."/>
            <person name="Zhang Z."/>
            <person name="Bennetzen J.L."/>
            <person name="Zhao S."/>
            <person name="Wan X."/>
        </authorList>
    </citation>
    <scope>NUCLEOTIDE SEQUENCE [LARGE SCALE GENOMIC DNA]</scope>
    <source>
        <strain evidence="9">cv. Shuchazao</strain>
        <tissue evidence="8">Leaf</tissue>
    </source>
</reference>
<comment type="caution">
    <text evidence="8">The sequence shown here is derived from an EMBL/GenBank/DDBJ whole genome shotgun (WGS) entry which is preliminary data.</text>
</comment>
<dbReference type="GO" id="GO:0042744">
    <property type="term" value="P:hydrogen peroxide catabolic process"/>
    <property type="evidence" value="ECO:0007669"/>
    <property type="project" value="TreeGrafter"/>
</dbReference>
<evidence type="ECO:0000313" key="9">
    <source>
        <dbReference type="Proteomes" id="UP000306102"/>
    </source>
</evidence>
<dbReference type="GO" id="GO:0033554">
    <property type="term" value="P:cellular response to stress"/>
    <property type="evidence" value="ECO:0007669"/>
    <property type="project" value="TreeGrafter"/>
</dbReference>
<comment type="catalytic activity">
    <reaction evidence="5">
        <text>a hydroperoxide + [thioredoxin]-dithiol = an alcohol + [thioredoxin]-disulfide + H2O</text>
        <dbReference type="Rhea" id="RHEA:62620"/>
        <dbReference type="Rhea" id="RHEA-COMP:10698"/>
        <dbReference type="Rhea" id="RHEA-COMP:10700"/>
        <dbReference type="ChEBI" id="CHEBI:15377"/>
        <dbReference type="ChEBI" id="CHEBI:29950"/>
        <dbReference type="ChEBI" id="CHEBI:30879"/>
        <dbReference type="ChEBI" id="CHEBI:35924"/>
        <dbReference type="ChEBI" id="CHEBI:50058"/>
        <dbReference type="EC" id="1.11.1.24"/>
    </reaction>
</comment>
<evidence type="ECO:0000256" key="4">
    <source>
        <dbReference type="ARBA" id="ARBA00045169"/>
    </source>
</evidence>
<dbReference type="STRING" id="542762.A0A4S4E906"/>
<accession>A0A4S4E906</accession>
<dbReference type="GO" id="GO:0006979">
    <property type="term" value="P:response to oxidative stress"/>
    <property type="evidence" value="ECO:0007669"/>
    <property type="project" value="TreeGrafter"/>
</dbReference>
<feature type="region of interest" description="Disordered" evidence="6">
    <location>
        <begin position="1"/>
        <end position="33"/>
    </location>
</feature>
<dbReference type="GO" id="GO:0045454">
    <property type="term" value="P:cell redox homeostasis"/>
    <property type="evidence" value="ECO:0007669"/>
    <property type="project" value="TreeGrafter"/>
</dbReference>
<comment type="function">
    <text evidence="4">Thiol-specific peroxidase that catalyzes the reduction of hydrogen peroxide and organic hydroperoxides to water and alcohols, respectively. Plays a role in cell protection against oxidative stress by detoxifying peroxides. May be an antioxidant enzyme particularly in the developing shoot and photosynthesizing leaf.</text>
</comment>
<feature type="domain" description="Thioredoxin" evidence="7">
    <location>
        <begin position="78"/>
        <end position="311"/>
    </location>
</feature>
<dbReference type="PANTHER" id="PTHR10681">
    <property type="entry name" value="THIOREDOXIN PEROXIDASE"/>
    <property type="match status" value="1"/>
</dbReference>
<evidence type="ECO:0000256" key="6">
    <source>
        <dbReference type="SAM" id="MobiDB-lite"/>
    </source>
</evidence>
<evidence type="ECO:0000256" key="5">
    <source>
        <dbReference type="ARBA" id="ARBA00049091"/>
    </source>
</evidence>
<feature type="compositionally biased region" description="Low complexity" evidence="6">
    <location>
        <begin position="1"/>
        <end position="18"/>
    </location>
</feature>
<proteinExistence type="inferred from homology"/>
<dbReference type="SUPFAM" id="SSF52833">
    <property type="entry name" value="Thioredoxin-like"/>
    <property type="match status" value="2"/>
</dbReference>
<evidence type="ECO:0000256" key="3">
    <source>
        <dbReference type="ARBA" id="ARBA00023002"/>
    </source>
</evidence>
<dbReference type="AlphaFoldDB" id="A0A4S4E906"/>
<dbReference type="PANTHER" id="PTHR10681:SF128">
    <property type="entry name" value="THIOREDOXIN-DEPENDENT PEROXIDE REDUCTASE, MITOCHONDRIAL"/>
    <property type="match status" value="1"/>
</dbReference>
<evidence type="ECO:0000256" key="1">
    <source>
        <dbReference type="ARBA" id="ARBA00009796"/>
    </source>
</evidence>
<evidence type="ECO:0000256" key="2">
    <source>
        <dbReference type="ARBA" id="ARBA00013017"/>
    </source>
</evidence>
<dbReference type="EC" id="1.11.1.24" evidence="2"/>
<name>A0A4S4E906_CAMSN</name>
<protein>
    <recommendedName>
        <fullName evidence="2">thioredoxin-dependent peroxiredoxin</fullName>
        <ecNumber evidence="2">1.11.1.24</ecNumber>
    </recommendedName>
</protein>
<dbReference type="CDD" id="cd03015">
    <property type="entry name" value="PRX_Typ2cys"/>
    <property type="match status" value="1"/>
</dbReference>
<dbReference type="InterPro" id="IPR050217">
    <property type="entry name" value="Peroxiredoxin"/>
</dbReference>